<dbReference type="SUPFAM" id="SSF110849">
    <property type="entry name" value="ParB/Sulfiredoxin"/>
    <property type="match status" value="1"/>
</dbReference>
<dbReference type="InterPro" id="IPR036086">
    <property type="entry name" value="ParB/Sulfiredoxin_sf"/>
</dbReference>
<reference evidence="2" key="1">
    <citation type="journal article" date="2021" name="Proc. Natl. Acad. Sci. U.S.A.">
        <title>A Catalog of Tens of Thousands of Viruses from Human Metagenomes Reveals Hidden Associations with Chronic Diseases.</title>
        <authorList>
            <person name="Tisza M.J."/>
            <person name="Buck C.B."/>
        </authorList>
    </citation>
    <scope>NUCLEOTIDE SEQUENCE</scope>
    <source>
        <strain evidence="2">CtGkF12</strain>
    </source>
</reference>
<sequence>MSTTMKQLKQSETLTINRSQINLNPYNPKKHTDKEIKNQLANLKKVGFNGGIKWNKVTSNLIDGHRRIKAMDIYYKYDGTNETDYQVKVEAVDFDEKTEKEQLTYEALGNTRADYSLVAEYINDIDYTNLGLSDYDINELSHFVVDVNDYLPQVETYEDLISSQEEEPTYEEKKEQVKQMKQQVKEKAIEKQKNEEAFITLSFSTYEAKSAFCEIIGIDPDERFAKGETVLNMIE</sequence>
<proteinExistence type="predicted"/>
<feature type="coiled-coil region" evidence="1">
    <location>
        <begin position="170"/>
        <end position="197"/>
    </location>
</feature>
<organism evidence="2">
    <name type="scientific">Siphoviridae sp. ctGkF12</name>
    <dbReference type="NCBI Taxonomy" id="2826224"/>
    <lineage>
        <taxon>Viruses</taxon>
        <taxon>Duplodnaviria</taxon>
        <taxon>Heunggongvirae</taxon>
        <taxon>Uroviricota</taxon>
        <taxon>Caudoviricetes</taxon>
    </lineage>
</organism>
<name>A0A8S5M844_9CAUD</name>
<evidence type="ECO:0000256" key="1">
    <source>
        <dbReference type="SAM" id="Coils"/>
    </source>
</evidence>
<keyword evidence="1" id="KW-0175">Coiled coil</keyword>
<protein>
    <submittedName>
        <fullName evidence="2">ParB protein</fullName>
    </submittedName>
</protein>
<dbReference type="EMBL" id="BK014844">
    <property type="protein sequence ID" value="DAD78469.1"/>
    <property type="molecule type" value="Genomic_DNA"/>
</dbReference>
<evidence type="ECO:0000313" key="2">
    <source>
        <dbReference type="EMBL" id="DAD78469.1"/>
    </source>
</evidence>
<accession>A0A8S5M844</accession>